<dbReference type="AlphaFoldDB" id="X1D3Z9"/>
<gene>
    <name evidence="1" type="ORF">S01H4_60245</name>
</gene>
<accession>X1D3Z9</accession>
<evidence type="ECO:0008006" key="2">
    <source>
        <dbReference type="Google" id="ProtNLM"/>
    </source>
</evidence>
<sequence length="191" mass="22210">HTFYYDLIADDECWKKVGERKYGAWLEQKTAEFLKRIFPHREVFINPEYPEGNELCDVLVLHDRNIFILQCKTKRLRYDSKIGKELQLIRDDLNKAVKESFAQAIRARDYFMQNQPAKIKLQGTNLEVDSKQISDIFLLSVTLGSYPHLITRLANINSALNLFSNNQYPWAISLFDLGVVTELIESPAILI</sequence>
<feature type="non-terminal residue" evidence="1">
    <location>
        <position position="191"/>
    </location>
</feature>
<name>X1D3Z9_9ZZZZ</name>
<proteinExistence type="predicted"/>
<feature type="non-terminal residue" evidence="1">
    <location>
        <position position="1"/>
    </location>
</feature>
<reference evidence="1" key="1">
    <citation type="journal article" date="2014" name="Front. Microbiol.">
        <title>High frequency of phylogenetically diverse reductive dehalogenase-homologous genes in deep subseafloor sedimentary metagenomes.</title>
        <authorList>
            <person name="Kawai M."/>
            <person name="Futagami T."/>
            <person name="Toyoda A."/>
            <person name="Takaki Y."/>
            <person name="Nishi S."/>
            <person name="Hori S."/>
            <person name="Arai W."/>
            <person name="Tsubouchi T."/>
            <person name="Morono Y."/>
            <person name="Uchiyama I."/>
            <person name="Ito T."/>
            <person name="Fujiyama A."/>
            <person name="Inagaki F."/>
            <person name="Takami H."/>
        </authorList>
    </citation>
    <scope>NUCLEOTIDE SEQUENCE</scope>
    <source>
        <strain evidence="1">Expedition CK06-06</strain>
    </source>
</reference>
<organism evidence="1">
    <name type="scientific">marine sediment metagenome</name>
    <dbReference type="NCBI Taxonomy" id="412755"/>
    <lineage>
        <taxon>unclassified sequences</taxon>
        <taxon>metagenomes</taxon>
        <taxon>ecological metagenomes</taxon>
    </lineage>
</organism>
<comment type="caution">
    <text evidence="1">The sequence shown here is derived from an EMBL/GenBank/DDBJ whole genome shotgun (WGS) entry which is preliminary data.</text>
</comment>
<dbReference type="EMBL" id="BART01035483">
    <property type="protein sequence ID" value="GAH14932.1"/>
    <property type="molecule type" value="Genomic_DNA"/>
</dbReference>
<evidence type="ECO:0000313" key="1">
    <source>
        <dbReference type="EMBL" id="GAH14932.1"/>
    </source>
</evidence>
<protein>
    <recommendedName>
        <fullName evidence="2">NERD domain-containing protein</fullName>
    </recommendedName>
</protein>